<comment type="pathway">
    <text evidence="2">Energy metabolism; oxidative phosphorylation.</text>
</comment>
<evidence type="ECO:0000256" key="1">
    <source>
        <dbReference type="ARBA" id="ARBA00004434"/>
    </source>
</evidence>
<keyword evidence="6" id="KW-0809">Transit peptide</keyword>
<evidence type="ECO:0000256" key="3">
    <source>
        <dbReference type="ARBA" id="ARBA00010514"/>
    </source>
</evidence>
<dbReference type="Gene3D" id="4.10.49.10">
    <property type="entry name" value="Cytochrome c oxidase subunit VIIc"/>
    <property type="match status" value="1"/>
</dbReference>
<keyword evidence="4 10" id="KW-0812">Transmembrane</keyword>
<feature type="transmembrane region" description="Helical" evidence="10">
    <location>
        <begin position="54"/>
        <end position="77"/>
    </location>
</feature>
<gene>
    <name evidence="11" type="ORF">CHILSU_LOCUS5470</name>
</gene>
<dbReference type="Proteomes" id="UP001153292">
    <property type="component" value="Chromosome 2"/>
</dbReference>
<dbReference type="Pfam" id="PF02935">
    <property type="entry name" value="COX7C"/>
    <property type="match status" value="1"/>
</dbReference>
<evidence type="ECO:0000256" key="10">
    <source>
        <dbReference type="SAM" id="Phobius"/>
    </source>
</evidence>
<comment type="subcellular location">
    <subcellularLocation>
        <location evidence="1">Mitochondrion inner membrane</location>
        <topology evidence="1">Single-pass membrane protein</topology>
    </subcellularLocation>
</comment>
<dbReference type="PANTHER" id="PTHR13313:SF0">
    <property type="entry name" value="CYTOCHROME C OXIDASE SUBUNIT 7C, MITOCHONDRIAL"/>
    <property type="match status" value="1"/>
</dbReference>
<keyword evidence="12" id="KW-1185">Reference proteome</keyword>
<evidence type="ECO:0000313" key="11">
    <source>
        <dbReference type="EMBL" id="CAH0402229.1"/>
    </source>
</evidence>
<evidence type="ECO:0000256" key="2">
    <source>
        <dbReference type="ARBA" id="ARBA00004673"/>
    </source>
</evidence>
<keyword evidence="5" id="KW-0999">Mitochondrion inner membrane</keyword>
<evidence type="ECO:0000256" key="5">
    <source>
        <dbReference type="ARBA" id="ARBA00022792"/>
    </source>
</evidence>
<organism evidence="11 12">
    <name type="scientific">Chilo suppressalis</name>
    <name type="common">Asiatic rice borer moth</name>
    <dbReference type="NCBI Taxonomy" id="168631"/>
    <lineage>
        <taxon>Eukaryota</taxon>
        <taxon>Metazoa</taxon>
        <taxon>Ecdysozoa</taxon>
        <taxon>Arthropoda</taxon>
        <taxon>Hexapoda</taxon>
        <taxon>Insecta</taxon>
        <taxon>Pterygota</taxon>
        <taxon>Neoptera</taxon>
        <taxon>Endopterygota</taxon>
        <taxon>Lepidoptera</taxon>
        <taxon>Glossata</taxon>
        <taxon>Ditrysia</taxon>
        <taxon>Pyraloidea</taxon>
        <taxon>Crambidae</taxon>
        <taxon>Crambinae</taxon>
        <taxon>Chilo</taxon>
    </lineage>
</organism>
<proteinExistence type="inferred from homology"/>
<dbReference type="SUPFAM" id="SSF81427">
    <property type="entry name" value="Mitochondrial cytochrome c oxidase subunit VIIc (aka VIIIa)"/>
    <property type="match status" value="1"/>
</dbReference>
<dbReference type="PANTHER" id="PTHR13313">
    <property type="entry name" value="CYTOCHROME C OXIDASE SUBUNIT VIIC"/>
    <property type="match status" value="1"/>
</dbReference>
<dbReference type="InterPro" id="IPR036636">
    <property type="entry name" value="COX7C/Cox8_sf"/>
</dbReference>
<evidence type="ECO:0008006" key="13">
    <source>
        <dbReference type="Google" id="ProtNLM"/>
    </source>
</evidence>
<name>A0ABN8B2X4_CHISP</name>
<keyword evidence="7 10" id="KW-1133">Transmembrane helix</keyword>
<evidence type="ECO:0000313" key="12">
    <source>
        <dbReference type="Proteomes" id="UP001153292"/>
    </source>
</evidence>
<accession>A0ABN8B2X4</accession>
<dbReference type="InterPro" id="IPR004202">
    <property type="entry name" value="COX7C/Cox8"/>
</dbReference>
<evidence type="ECO:0000256" key="6">
    <source>
        <dbReference type="ARBA" id="ARBA00022946"/>
    </source>
</evidence>
<comment type="similarity">
    <text evidence="3">Belongs to the cytochrome c oxidase VIIc family.</text>
</comment>
<evidence type="ECO:0000256" key="8">
    <source>
        <dbReference type="ARBA" id="ARBA00023128"/>
    </source>
</evidence>
<sequence length="84" mass="9809">MLRLGIRSMITTIVRSRGLLTKLPTPMRMQKLNSHHDGPTQPFDNMPFKVTNRYLTTIIFAFMFGSGLWAPFFIVWYQMAKKTL</sequence>
<reference evidence="11" key="1">
    <citation type="submission" date="2021-12" db="EMBL/GenBank/DDBJ databases">
        <authorList>
            <person name="King R."/>
        </authorList>
    </citation>
    <scope>NUCLEOTIDE SEQUENCE</scope>
</reference>
<evidence type="ECO:0000256" key="9">
    <source>
        <dbReference type="ARBA" id="ARBA00023136"/>
    </source>
</evidence>
<keyword evidence="9 10" id="KW-0472">Membrane</keyword>
<dbReference type="EMBL" id="OU963895">
    <property type="protein sequence ID" value="CAH0402229.1"/>
    <property type="molecule type" value="Genomic_DNA"/>
</dbReference>
<protein>
    <recommendedName>
        <fullName evidence="13">Cytochrome c oxidase polypeptide VIIc</fullName>
    </recommendedName>
</protein>
<keyword evidence="8" id="KW-0496">Mitochondrion</keyword>
<evidence type="ECO:0000256" key="4">
    <source>
        <dbReference type="ARBA" id="ARBA00022692"/>
    </source>
</evidence>
<evidence type="ECO:0000256" key="7">
    <source>
        <dbReference type="ARBA" id="ARBA00022989"/>
    </source>
</evidence>